<dbReference type="Gene3D" id="3.40.710.10">
    <property type="entry name" value="DD-peptidase/beta-lactamase superfamily"/>
    <property type="match status" value="1"/>
</dbReference>
<accession>A0A1I3W4B3</accession>
<sequence length="687" mass="75770">MKRSSNSFNNKKKSKKVWLVPLIVILVIMVGVGGYFLYSNWQANQEAQRRQSLAEELSQSYLDALADNDMTEFVTLLSEESISEAPYTREEIGERYETIFSGIGAGNIDNMEYELVLDEETDQYKFSYTLAMDTSLGRLEDLKYQTTFSEVEDEMFVDWDTSLIFPDMEEGDTVKLSYDEGERGSINDRNGNMLAGNGSAWEAGLLPGALGEGDVRNEQLSNISENFGLEVSSLEELLEQSWVTDESFVPIKVVDEENRPELSGVVYRQTESRMYPLGEAAAHLTGYVGEVTAEDIESNPTLQSGDTVGKAGLEAAFDERLRGTKGGQIYIETEAGETKKVLVESEKQDGENIRLTIDMGLQQEMYDQLQGDPGSAVVMAPDSGELLVATSSPSYDPQLFIEGISNEQYQSYTENEDSPFLARFAQRYAPGSTFKILTSMIGLDLGVTTPDKTHTIEGLEWQPEDNSFGDHKITRVSDAVTEVDLQAAITYSDNIYFAMEALEMGENNFVEKLSQFPFGANMNLPFSMQPAQISNDGTLSRPTLLADTAYGQGELLMSPIHQISFYSAVVNEGAMTFPKLELEEEGEANQLSPVTAESAKLIKEDLITAVQDTNGTAHAFSKLPFTVGAKTGTAEISEDGENVTNGFVYAFDAEDNDFTFLGFLEGQSSGDVVDRFLPVLSDLKATE</sequence>
<dbReference type="RefSeq" id="WP_091896003.1">
    <property type="nucleotide sequence ID" value="NZ_FOSJ01000006.1"/>
</dbReference>
<dbReference type="SUPFAM" id="SSF56519">
    <property type="entry name" value="Penicillin binding protein dimerisation domain"/>
    <property type="match status" value="1"/>
</dbReference>
<name>A0A1I3W4B3_9LACT</name>
<dbReference type="GO" id="GO:0071555">
    <property type="term" value="P:cell wall organization"/>
    <property type="evidence" value="ECO:0007669"/>
    <property type="project" value="TreeGrafter"/>
</dbReference>
<feature type="domain" description="Penicillin-binding protein transpeptidase" evidence="5">
    <location>
        <begin position="374"/>
        <end position="666"/>
    </location>
</feature>
<feature type="domain" description="NTF2-like N-terminal transpeptidase" evidence="7">
    <location>
        <begin position="54"/>
        <end position="172"/>
    </location>
</feature>
<feature type="transmembrane region" description="Helical" evidence="4">
    <location>
        <begin position="20"/>
        <end position="38"/>
    </location>
</feature>
<comment type="similarity">
    <text evidence="2">Belongs to the transpeptidase family.</text>
</comment>
<dbReference type="GO" id="GO:0005886">
    <property type="term" value="C:plasma membrane"/>
    <property type="evidence" value="ECO:0007669"/>
    <property type="project" value="UniProtKB-SubCell"/>
</dbReference>
<dbReference type="SUPFAM" id="SSF56601">
    <property type="entry name" value="beta-lactamase/transpeptidase-like"/>
    <property type="match status" value="1"/>
</dbReference>
<dbReference type="InterPro" id="IPR050515">
    <property type="entry name" value="Beta-lactam/transpept"/>
</dbReference>
<dbReference type="PANTHER" id="PTHR30627">
    <property type="entry name" value="PEPTIDOGLYCAN D,D-TRANSPEPTIDASE"/>
    <property type="match status" value="1"/>
</dbReference>
<keyword evidence="9" id="KW-1185">Reference proteome</keyword>
<dbReference type="InterPro" id="IPR012338">
    <property type="entry name" value="Beta-lactam/transpept-like"/>
</dbReference>
<dbReference type="InterPro" id="IPR007887">
    <property type="entry name" value="MecA_N"/>
</dbReference>
<evidence type="ECO:0000256" key="4">
    <source>
        <dbReference type="SAM" id="Phobius"/>
    </source>
</evidence>
<dbReference type="EMBL" id="FOSJ01000006">
    <property type="protein sequence ID" value="SFK01261.1"/>
    <property type="molecule type" value="Genomic_DNA"/>
</dbReference>
<dbReference type="InterPro" id="IPR005311">
    <property type="entry name" value="PBP_dimer"/>
</dbReference>
<keyword evidence="3 4" id="KW-0472">Membrane</keyword>
<dbReference type="AlphaFoldDB" id="A0A1I3W4B3"/>
<dbReference type="Pfam" id="PF05223">
    <property type="entry name" value="MecA_N"/>
    <property type="match status" value="1"/>
</dbReference>
<dbReference type="Pfam" id="PF03717">
    <property type="entry name" value="PBP_dimer"/>
    <property type="match status" value="1"/>
</dbReference>
<keyword evidence="4" id="KW-1133">Transmembrane helix</keyword>
<feature type="domain" description="Penicillin-binding protein dimerisation" evidence="6">
    <location>
        <begin position="180"/>
        <end position="338"/>
    </location>
</feature>
<keyword evidence="4" id="KW-0812">Transmembrane</keyword>
<gene>
    <name evidence="8" type="ORF">SAMN04488569_100614</name>
</gene>
<dbReference type="GO" id="GO:0046677">
    <property type="term" value="P:response to antibiotic"/>
    <property type="evidence" value="ECO:0007669"/>
    <property type="project" value="InterPro"/>
</dbReference>
<dbReference type="InterPro" id="IPR036138">
    <property type="entry name" value="PBP_dimer_sf"/>
</dbReference>
<dbReference type="OrthoDB" id="9766847at2"/>
<dbReference type="Gene3D" id="3.10.450.100">
    <property type="entry name" value="NTF2-like, domain 1"/>
    <property type="match status" value="1"/>
</dbReference>
<dbReference type="Gene3D" id="3.90.1310.10">
    <property type="entry name" value="Penicillin-binding protein 2a (Domain 2)"/>
    <property type="match status" value="1"/>
</dbReference>
<evidence type="ECO:0000256" key="1">
    <source>
        <dbReference type="ARBA" id="ARBA00004162"/>
    </source>
</evidence>
<dbReference type="GO" id="GO:0071972">
    <property type="term" value="F:peptidoglycan L,D-transpeptidase activity"/>
    <property type="evidence" value="ECO:0007669"/>
    <property type="project" value="TreeGrafter"/>
</dbReference>
<proteinExistence type="inferred from homology"/>
<evidence type="ECO:0000259" key="5">
    <source>
        <dbReference type="Pfam" id="PF00905"/>
    </source>
</evidence>
<dbReference type="InterPro" id="IPR001460">
    <property type="entry name" value="PCN-bd_Tpept"/>
</dbReference>
<dbReference type="PANTHER" id="PTHR30627:SF25">
    <property type="entry name" value="PENICILLIN-BINDING PROTEIN 3"/>
    <property type="match status" value="1"/>
</dbReference>
<evidence type="ECO:0000313" key="9">
    <source>
        <dbReference type="Proteomes" id="UP000199589"/>
    </source>
</evidence>
<evidence type="ECO:0000256" key="2">
    <source>
        <dbReference type="ARBA" id="ARBA00007171"/>
    </source>
</evidence>
<protein>
    <submittedName>
        <fullName evidence="8">Penicillin-binding protein</fullName>
    </submittedName>
</protein>
<comment type="subcellular location">
    <subcellularLocation>
        <location evidence="1">Cell membrane</location>
        <topology evidence="1">Single-pass membrane protein</topology>
    </subcellularLocation>
</comment>
<dbReference type="Gene3D" id="3.30.1390.30">
    <property type="entry name" value="Penicillin-binding protein 2a, domain 3"/>
    <property type="match status" value="1"/>
</dbReference>
<evidence type="ECO:0000313" key="8">
    <source>
        <dbReference type="EMBL" id="SFK01261.1"/>
    </source>
</evidence>
<evidence type="ECO:0000256" key="3">
    <source>
        <dbReference type="ARBA" id="ARBA00023136"/>
    </source>
</evidence>
<dbReference type="SUPFAM" id="SSF54427">
    <property type="entry name" value="NTF2-like"/>
    <property type="match status" value="1"/>
</dbReference>
<reference evidence="9" key="1">
    <citation type="submission" date="2016-10" db="EMBL/GenBank/DDBJ databases">
        <authorList>
            <person name="Varghese N."/>
            <person name="Submissions S."/>
        </authorList>
    </citation>
    <scope>NUCLEOTIDE SEQUENCE [LARGE SCALE GENOMIC DNA]</scope>
    <source>
        <strain evidence="9">DSM 16108</strain>
    </source>
</reference>
<evidence type="ECO:0000259" key="6">
    <source>
        <dbReference type="Pfam" id="PF03717"/>
    </source>
</evidence>
<dbReference type="Pfam" id="PF00905">
    <property type="entry name" value="Transpeptidase"/>
    <property type="match status" value="1"/>
</dbReference>
<dbReference type="GO" id="GO:0008658">
    <property type="term" value="F:penicillin binding"/>
    <property type="evidence" value="ECO:0007669"/>
    <property type="project" value="InterPro"/>
</dbReference>
<dbReference type="InterPro" id="IPR032710">
    <property type="entry name" value="NTF2-like_dom_sf"/>
</dbReference>
<evidence type="ECO:0000259" key="7">
    <source>
        <dbReference type="Pfam" id="PF05223"/>
    </source>
</evidence>
<organism evidence="8 9">
    <name type="scientific">Marinilactibacillus piezotolerans</name>
    <dbReference type="NCBI Taxonomy" id="258723"/>
    <lineage>
        <taxon>Bacteria</taxon>
        <taxon>Bacillati</taxon>
        <taxon>Bacillota</taxon>
        <taxon>Bacilli</taxon>
        <taxon>Lactobacillales</taxon>
        <taxon>Carnobacteriaceae</taxon>
        <taxon>Marinilactibacillus</taxon>
    </lineage>
</organism>
<dbReference type="Proteomes" id="UP000199589">
    <property type="component" value="Unassembled WGS sequence"/>
</dbReference>